<feature type="signal peptide" evidence="1">
    <location>
        <begin position="1"/>
        <end position="18"/>
    </location>
</feature>
<proteinExistence type="predicted"/>
<dbReference type="RefSeq" id="WP_326276945.1">
    <property type="nucleotide sequence ID" value="NZ_JAYKYV010000001.1"/>
</dbReference>
<keyword evidence="1" id="KW-0732">Signal</keyword>
<keyword evidence="3" id="KW-1185">Reference proteome</keyword>
<evidence type="ECO:0000313" key="3">
    <source>
        <dbReference type="Proteomes" id="UP001355298"/>
    </source>
</evidence>
<sequence length="385" mass="43484">MKKCILLLSLLLTVGMQGQDAVTLLKFEEAEKAFNSGDYRAVIEKLAEVEAGIGVTSKTLYLKIMAQNQLLGAENKVFTDPSTTLDFTLLRSLLENTQTYINAMKEQGLDDRFREVHNIHEKLKAYPKTEAELKNIYTKPFVETIDKYYASIGGQEDIANVETMVVEENQENDFNSQYVENYSSTIITKKAIGKYSLSIEGPHGSKTVFNKEKGVYKGILFTSNFEHTKKLYDKLTSNSLSLVSVLPFNMDDVQSLKIRQGSFSGEEATIVNQQQEVNSTNYSVNYYFSNTSGRLIGTVTSLKGGVVTIIRFTDFREVKGLTFPFKRITKTYQLSEHGKEGYNYEEGLGDEKLALLMEQDNYMSSIINTTTRLKINEPIPESVFE</sequence>
<organism evidence="2 3">
    <name type="scientific">Flagellimonas halotolerans</name>
    <dbReference type="NCBI Taxonomy" id="3112164"/>
    <lineage>
        <taxon>Bacteria</taxon>
        <taxon>Pseudomonadati</taxon>
        <taxon>Bacteroidota</taxon>
        <taxon>Flavobacteriia</taxon>
        <taxon>Flavobacteriales</taxon>
        <taxon>Flavobacteriaceae</taxon>
        <taxon>Flagellimonas</taxon>
    </lineage>
</organism>
<reference evidence="2 3" key="1">
    <citation type="submission" date="2024-01" db="EMBL/GenBank/DDBJ databases">
        <title>The strains designed SYSU M86414 and SYSU M84420 isolated from the marine sediment in San Sha City (Hainan Province, China).</title>
        <authorList>
            <person name="Guo D."/>
        </authorList>
    </citation>
    <scope>NUCLEOTIDE SEQUENCE [LARGE SCALE GENOMIC DNA]</scope>
    <source>
        <strain evidence="2 3">SYSU M84420</strain>
    </source>
</reference>
<comment type="caution">
    <text evidence="2">The sequence shown here is derived from an EMBL/GenBank/DDBJ whole genome shotgun (WGS) entry which is preliminary data.</text>
</comment>
<dbReference type="Proteomes" id="UP001355298">
    <property type="component" value="Unassembled WGS sequence"/>
</dbReference>
<gene>
    <name evidence="2" type="ORF">VOP03_02225</name>
</gene>
<name>A0ABU6IM21_9FLAO</name>
<accession>A0ABU6IM21</accession>
<dbReference type="EMBL" id="JAYMGW010000001">
    <property type="protein sequence ID" value="MEC4264150.1"/>
    <property type="molecule type" value="Genomic_DNA"/>
</dbReference>
<feature type="chain" id="PRO_5045412288" evidence="1">
    <location>
        <begin position="19"/>
        <end position="385"/>
    </location>
</feature>
<evidence type="ECO:0000313" key="2">
    <source>
        <dbReference type="EMBL" id="MEC4264150.1"/>
    </source>
</evidence>
<protein>
    <submittedName>
        <fullName evidence="2">Uncharacterized protein</fullName>
    </submittedName>
</protein>
<evidence type="ECO:0000256" key="1">
    <source>
        <dbReference type="SAM" id="SignalP"/>
    </source>
</evidence>